<feature type="domain" description="Trichome birefringence-like N-terminal" evidence="11">
    <location>
        <begin position="92"/>
        <end position="144"/>
    </location>
</feature>
<evidence type="ECO:0000259" key="10">
    <source>
        <dbReference type="Pfam" id="PF13839"/>
    </source>
</evidence>
<keyword evidence="13" id="KW-1185">Reference proteome</keyword>
<keyword evidence="3" id="KW-0808">Transferase</keyword>
<evidence type="ECO:0000256" key="8">
    <source>
        <dbReference type="ARBA" id="ARBA00023136"/>
    </source>
</evidence>
<evidence type="ECO:0000256" key="3">
    <source>
        <dbReference type="ARBA" id="ARBA00022679"/>
    </source>
</evidence>
<evidence type="ECO:0000313" key="12">
    <source>
        <dbReference type="EMBL" id="KAG2661248.1"/>
    </source>
</evidence>
<dbReference type="EMBL" id="CM029037">
    <property type="protein sequence ID" value="KAG2661248.1"/>
    <property type="molecule type" value="Genomic_DNA"/>
</dbReference>
<dbReference type="Pfam" id="PF13839">
    <property type="entry name" value="PC-Esterase"/>
    <property type="match status" value="1"/>
</dbReference>
<comment type="caution">
    <text evidence="12">The sequence shown here is derived from an EMBL/GenBank/DDBJ whole genome shotgun (WGS) entry which is preliminary data.</text>
</comment>
<dbReference type="OrthoDB" id="630188at2759"/>
<feature type="domain" description="Trichome birefringence-like C-terminal" evidence="10">
    <location>
        <begin position="145"/>
        <end position="446"/>
    </location>
</feature>
<name>A0A8T0XQH6_PANVG</name>
<keyword evidence="6" id="KW-1133">Transmembrane helix</keyword>
<evidence type="ECO:0000256" key="9">
    <source>
        <dbReference type="SAM" id="MobiDB-lite"/>
    </source>
</evidence>
<feature type="region of interest" description="Disordered" evidence="9">
    <location>
        <begin position="54"/>
        <end position="88"/>
    </location>
</feature>
<dbReference type="Proteomes" id="UP000823388">
    <property type="component" value="Chromosome 1K"/>
</dbReference>
<evidence type="ECO:0000256" key="6">
    <source>
        <dbReference type="ARBA" id="ARBA00022989"/>
    </source>
</evidence>
<evidence type="ECO:0000256" key="5">
    <source>
        <dbReference type="ARBA" id="ARBA00022968"/>
    </source>
</evidence>
<dbReference type="Pfam" id="PF14416">
    <property type="entry name" value="PMR5N"/>
    <property type="match status" value="1"/>
</dbReference>
<feature type="compositionally biased region" description="Low complexity" evidence="9">
    <location>
        <begin position="54"/>
        <end position="69"/>
    </location>
</feature>
<proteinExistence type="inferred from homology"/>
<keyword evidence="8" id="KW-0472">Membrane</keyword>
<dbReference type="InterPro" id="IPR029962">
    <property type="entry name" value="TBL"/>
</dbReference>
<sequence length="451" mass="48636">MKPQKSGTSSSRKLSVAVATPILVLLALAVVSLYDFSFAADSYQYIRRASSASSTSSANTSSPSTAPATSSPPPAPPTTNSSSSAATATEAACDLTRGQWVPDDAPPYYTNLTCPFIDDLQNCMKFGKPSLEFMRWRWQPDGCDLPRFDAARFLEAMRGRSMAFVGDSLARNHVKSLLCILSQVAQPVEVVTAAEVDVTGRAVRRDFHYGSHGFNVSLFWSPFLVKANLSSAELGLGLWDMHLDTPDARWAAHIAGFDYVVLSATNWFFRPSVYREGGRVVGRNGGAAASGAHGATPEVPVSGAVRAAFRTALGAIAAREGFRGKALVRTVTPAHFENGEWNTGGDCVRARPFRRGERARDAVVAEFRAAQVDALREAAAASQRNGAEAELRLLDITEAMELRPDGHPSRYGHPPGGSVEGSFVVDCLHWCLPGPIDLWSELLFQMLVARQ</sequence>
<evidence type="ECO:0000259" key="11">
    <source>
        <dbReference type="Pfam" id="PF14416"/>
    </source>
</evidence>
<organism evidence="12 13">
    <name type="scientific">Panicum virgatum</name>
    <name type="common">Blackwell switchgrass</name>
    <dbReference type="NCBI Taxonomy" id="38727"/>
    <lineage>
        <taxon>Eukaryota</taxon>
        <taxon>Viridiplantae</taxon>
        <taxon>Streptophyta</taxon>
        <taxon>Embryophyta</taxon>
        <taxon>Tracheophyta</taxon>
        <taxon>Spermatophyta</taxon>
        <taxon>Magnoliopsida</taxon>
        <taxon>Liliopsida</taxon>
        <taxon>Poales</taxon>
        <taxon>Poaceae</taxon>
        <taxon>PACMAD clade</taxon>
        <taxon>Panicoideae</taxon>
        <taxon>Panicodae</taxon>
        <taxon>Paniceae</taxon>
        <taxon>Panicinae</taxon>
        <taxon>Panicum</taxon>
        <taxon>Panicum sect. Hiantes</taxon>
    </lineage>
</organism>
<keyword evidence="7" id="KW-0333">Golgi apparatus</keyword>
<protein>
    <recommendedName>
        <fullName evidence="14">Trichome birefringence-like N-terminal domain-containing protein</fullName>
    </recommendedName>
</protein>
<keyword evidence="4" id="KW-0812">Transmembrane</keyword>
<comment type="similarity">
    <text evidence="2">Belongs to the PC-esterase family. TBL subfamily.</text>
</comment>
<feature type="compositionally biased region" description="Low complexity" evidence="9">
    <location>
        <begin position="78"/>
        <end position="88"/>
    </location>
</feature>
<keyword evidence="5" id="KW-0735">Signal-anchor</keyword>
<evidence type="ECO:0000313" key="13">
    <source>
        <dbReference type="Proteomes" id="UP000823388"/>
    </source>
</evidence>
<comment type="subcellular location">
    <subcellularLocation>
        <location evidence="1">Golgi apparatus membrane</location>
        <topology evidence="1">Single-pass type II membrane protein</topology>
    </subcellularLocation>
</comment>
<gene>
    <name evidence="12" type="ORF">PVAP13_1KG492900</name>
</gene>
<dbReference type="PANTHER" id="PTHR32285">
    <property type="entry name" value="PROTEIN TRICHOME BIREFRINGENCE-LIKE 9-RELATED"/>
    <property type="match status" value="1"/>
</dbReference>
<evidence type="ECO:0008006" key="14">
    <source>
        <dbReference type="Google" id="ProtNLM"/>
    </source>
</evidence>
<reference evidence="12" key="1">
    <citation type="submission" date="2020-05" db="EMBL/GenBank/DDBJ databases">
        <title>WGS assembly of Panicum virgatum.</title>
        <authorList>
            <person name="Lovell J.T."/>
            <person name="Jenkins J."/>
            <person name="Shu S."/>
            <person name="Juenger T.E."/>
            <person name="Schmutz J."/>
        </authorList>
    </citation>
    <scope>NUCLEOTIDE SEQUENCE</scope>
    <source>
        <strain evidence="12">AP13</strain>
    </source>
</reference>
<dbReference type="InterPro" id="IPR026057">
    <property type="entry name" value="TBL_C"/>
</dbReference>
<evidence type="ECO:0000256" key="7">
    <source>
        <dbReference type="ARBA" id="ARBA00023034"/>
    </source>
</evidence>
<evidence type="ECO:0000256" key="4">
    <source>
        <dbReference type="ARBA" id="ARBA00022692"/>
    </source>
</evidence>
<dbReference type="AlphaFoldDB" id="A0A8T0XQH6"/>
<evidence type="ECO:0000256" key="2">
    <source>
        <dbReference type="ARBA" id="ARBA00007727"/>
    </source>
</evidence>
<dbReference type="InterPro" id="IPR025846">
    <property type="entry name" value="TBL_N"/>
</dbReference>
<evidence type="ECO:0000256" key="1">
    <source>
        <dbReference type="ARBA" id="ARBA00004323"/>
    </source>
</evidence>
<dbReference type="GO" id="GO:1990538">
    <property type="term" value="F:xylan O-acetyltransferase activity"/>
    <property type="evidence" value="ECO:0007669"/>
    <property type="project" value="UniProtKB-ARBA"/>
</dbReference>
<dbReference type="PANTHER" id="PTHR32285:SF268">
    <property type="entry name" value="TRICHOME BIREFRINGENCE-LIKE N-TERMINAL DOMAIN-CONTAINING PROTEIN"/>
    <property type="match status" value="1"/>
</dbReference>
<dbReference type="GO" id="GO:0000139">
    <property type="term" value="C:Golgi membrane"/>
    <property type="evidence" value="ECO:0007669"/>
    <property type="project" value="UniProtKB-SubCell"/>
</dbReference>
<accession>A0A8T0XQH6</accession>